<organism evidence="1">
    <name type="scientific">Vaccinia virus</name>
    <name type="common">VACV</name>
    <name type="synonym">Orthopoxvirus vaccinia</name>
    <dbReference type="NCBI Taxonomy" id="10245"/>
    <lineage>
        <taxon>Viruses</taxon>
        <taxon>Varidnaviria</taxon>
        <taxon>Bamfordvirae</taxon>
        <taxon>Nucleocytoviricota</taxon>
        <taxon>Pokkesviricetes</taxon>
        <taxon>Chitovirales</taxon>
        <taxon>Poxviridae</taxon>
        <taxon>Chordopoxvirinae</taxon>
        <taxon>Orthopoxvirus</taxon>
    </lineage>
</organism>
<name>A0A7G4P1X2_VACCV</name>
<gene>
    <name evidence="1" type="ORF">IKMOJFFE_00168</name>
</gene>
<dbReference type="EMBL" id="MT648498">
    <property type="protein sequence ID" value="QMT29623.1"/>
    <property type="molecule type" value="Genomic_DNA"/>
</dbReference>
<sequence length="133" mass="14871">MIKKEITYRHKNYYALSGIGYESLDLCLEGVGIHHHVLETENAVYGKVQHDYSTIKEKAKEMNALSSGPIIDYHVWIGDCICQVTAVDVHGKEIMRMRFKKGAVLPIPNLVKVKLGENDTENLSSTISAAPSR</sequence>
<accession>A0A7G4P1X2</accession>
<dbReference type="Proteomes" id="UP000515351">
    <property type="component" value="Segment"/>
</dbReference>
<proteinExistence type="predicted"/>
<protein>
    <submittedName>
        <fullName evidence="1">Uncharacterized protein</fullName>
    </submittedName>
</protein>
<reference evidence="1" key="1">
    <citation type="journal article" date="2020" name="Viruses">
        <title>Genome Sequencing of a Camelpox Vaccine Reveals Close Similarity to Modified Vaccinia virus Ankara (MVA).</title>
        <authorList>
            <person name="Marcacci M."/>
            <person name="Khalafalla A.I."/>
            <person name="Al Hammadi Z.M."/>
            <person name="Monaco F."/>
            <person name="Camma C."/>
            <person name="Yusof M.F."/>
            <person name="Al Yammahi S.M."/>
            <person name="Mangone I."/>
            <person name="Valleriani F."/>
            <person name="Alhosani M.A."/>
            <person name="Decaro N."/>
            <person name="Lorusso A."/>
            <person name="Almuhairi S.S."/>
            <person name="Savini G."/>
        </authorList>
    </citation>
    <scope>NUCLEOTIDE SEQUENCE [LARGE SCALE GENOMIC DNA]</scope>
    <source>
        <strain evidence="1">Ducapox vaccine</strain>
    </source>
</reference>
<evidence type="ECO:0000313" key="1">
    <source>
        <dbReference type="EMBL" id="QMT29623.1"/>
    </source>
</evidence>